<dbReference type="InterPro" id="IPR020843">
    <property type="entry name" value="ER"/>
</dbReference>
<dbReference type="InterPro" id="IPR036291">
    <property type="entry name" value="NAD(P)-bd_dom_sf"/>
</dbReference>
<dbReference type="SUPFAM" id="SSF51735">
    <property type="entry name" value="NAD(P)-binding Rossmann-fold domains"/>
    <property type="match status" value="1"/>
</dbReference>
<organism evidence="2 3">
    <name type="scientific">Talaromyces proteolyticus</name>
    <dbReference type="NCBI Taxonomy" id="1131652"/>
    <lineage>
        <taxon>Eukaryota</taxon>
        <taxon>Fungi</taxon>
        <taxon>Dikarya</taxon>
        <taxon>Ascomycota</taxon>
        <taxon>Pezizomycotina</taxon>
        <taxon>Eurotiomycetes</taxon>
        <taxon>Eurotiomycetidae</taxon>
        <taxon>Eurotiales</taxon>
        <taxon>Trichocomaceae</taxon>
        <taxon>Talaromyces</taxon>
        <taxon>Talaromyces sect. Bacilispori</taxon>
    </lineage>
</organism>
<dbReference type="RefSeq" id="XP_046072674.1">
    <property type="nucleotide sequence ID" value="XM_046216257.1"/>
</dbReference>
<dbReference type="SUPFAM" id="SSF50129">
    <property type="entry name" value="GroES-like"/>
    <property type="match status" value="1"/>
</dbReference>
<comment type="caution">
    <text evidence="2">The sequence shown here is derived from an EMBL/GenBank/DDBJ whole genome shotgun (WGS) entry which is preliminary data.</text>
</comment>
<gene>
    <name evidence="2" type="ORF">BGW36DRAFT_379772</name>
</gene>
<dbReference type="AlphaFoldDB" id="A0AAD4KQE6"/>
<dbReference type="InterPro" id="IPR050700">
    <property type="entry name" value="YIM1/Zinc_Alcohol_DH_Fams"/>
</dbReference>
<dbReference type="GO" id="GO:0016491">
    <property type="term" value="F:oxidoreductase activity"/>
    <property type="evidence" value="ECO:0007669"/>
    <property type="project" value="InterPro"/>
</dbReference>
<accession>A0AAD4KQE6</accession>
<dbReference type="Proteomes" id="UP001201262">
    <property type="component" value="Unassembled WGS sequence"/>
</dbReference>
<evidence type="ECO:0000259" key="1">
    <source>
        <dbReference type="SMART" id="SM00829"/>
    </source>
</evidence>
<dbReference type="PANTHER" id="PTHR11695">
    <property type="entry name" value="ALCOHOL DEHYDROGENASE RELATED"/>
    <property type="match status" value="1"/>
</dbReference>
<reference evidence="2" key="1">
    <citation type="submission" date="2021-12" db="EMBL/GenBank/DDBJ databases">
        <title>Convergent genome expansion in fungi linked to evolution of root-endophyte symbiosis.</title>
        <authorList>
            <consortium name="DOE Joint Genome Institute"/>
            <person name="Ke Y.-H."/>
            <person name="Bonito G."/>
            <person name="Liao H.-L."/>
            <person name="Looney B."/>
            <person name="Rojas-Flechas A."/>
            <person name="Nash J."/>
            <person name="Hameed K."/>
            <person name="Schadt C."/>
            <person name="Martin F."/>
            <person name="Crous P.W."/>
            <person name="Miettinen O."/>
            <person name="Magnuson J.K."/>
            <person name="Labbe J."/>
            <person name="Jacobson D."/>
            <person name="Doktycz M.J."/>
            <person name="Veneault-Fourrey C."/>
            <person name="Kuo A."/>
            <person name="Mondo S."/>
            <person name="Calhoun S."/>
            <person name="Riley R."/>
            <person name="Ohm R."/>
            <person name="LaButti K."/>
            <person name="Andreopoulos B."/>
            <person name="Pangilinan J."/>
            <person name="Nolan M."/>
            <person name="Tritt A."/>
            <person name="Clum A."/>
            <person name="Lipzen A."/>
            <person name="Daum C."/>
            <person name="Barry K."/>
            <person name="Grigoriev I.V."/>
            <person name="Vilgalys R."/>
        </authorList>
    </citation>
    <scope>NUCLEOTIDE SEQUENCE</scope>
    <source>
        <strain evidence="2">PMI_201</strain>
    </source>
</reference>
<dbReference type="Pfam" id="PF13602">
    <property type="entry name" value="ADH_zinc_N_2"/>
    <property type="match status" value="1"/>
</dbReference>
<name>A0AAD4KQE6_9EURO</name>
<evidence type="ECO:0000313" key="2">
    <source>
        <dbReference type="EMBL" id="KAH8697973.1"/>
    </source>
</evidence>
<dbReference type="Gene3D" id="3.90.180.10">
    <property type="entry name" value="Medium-chain alcohol dehydrogenases, catalytic domain"/>
    <property type="match status" value="1"/>
</dbReference>
<dbReference type="GeneID" id="70246544"/>
<keyword evidence="3" id="KW-1185">Reference proteome</keyword>
<dbReference type="Gene3D" id="3.40.50.720">
    <property type="entry name" value="NAD(P)-binding Rossmann-like Domain"/>
    <property type="match status" value="1"/>
</dbReference>
<feature type="domain" description="Enoyl reductase (ER)" evidence="1">
    <location>
        <begin position="10"/>
        <end position="351"/>
    </location>
</feature>
<evidence type="ECO:0000313" key="3">
    <source>
        <dbReference type="Proteomes" id="UP001201262"/>
    </source>
</evidence>
<dbReference type="GO" id="GO:0005739">
    <property type="term" value="C:mitochondrion"/>
    <property type="evidence" value="ECO:0007669"/>
    <property type="project" value="TreeGrafter"/>
</dbReference>
<sequence length="356" mass="38538">MLALNTPSYGPPSGYQVSELPKPELDNANYVIIKVQAASINPIDVKKASGVLKLATKDSFPYKIGYDCAGIVTETGRGVTQFKVGDEVYTRLPEYCRGSCAEFVKCPEHFVGLKPPSLSWEEAASVPLAAMTALQALRKYDGDLAGKTVFIPAGLSGTGLFACQLAKHVFRAGKVITTVSTSKVPKVPELLGEGTVDEIIDYTKTDPKSVIQSGSVDFLFDTVGQAMDFLVLMRPKTSRIVSVATLPSGDQLQASSLMELPHKPTVPLLFRLTLNALDYVRQLRARRYGTHYSYFFLVSSGDDLDQLRKYVEEGKLKTVVGTSVDLRDSQAVRNACQVVYSGKGGLGKLVIKVAGV</sequence>
<dbReference type="InterPro" id="IPR013154">
    <property type="entry name" value="ADH-like_N"/>
</dbReference>
<proteinExistence type="predicted"/>
<dbReference type="InterPro" id="IPR011032">
    <property type="entry name" value="GroES-like_sf"/>
</dbReference>
<dbReference type="EMBL" id="JAJTJA010000006">
    <property type="protein sequence ID" value="KAH8697973.1"/>
    <property type="molecule type" value="Genomic_DNA"/>
</dbReference>
<dbReference type="PANTHER" id="PTHR11695:SF294">
    <property type="entry name" value="RETICULON-4-INTERACTING PROTEIN 1, MITOCHONDRIAL"/>
    <property type="match status" value="1"/>
</dbReference>
<dbReference type="Pfam" id="PF08240">
    <property type="entry name" value="ADH_N"/>
    <property type="match status" value="1"/>
</dbReference>
<dbReference type="SMART" id="SM00829">
    <property type="entry name" value="PKS_ER"/>
    <property type="match status" value="1"/>
</dbReference>
<protein>
    <submittedName>
        <fullName evidence="2">Alcohol dehydrogenase</fullName>
    </submittedName>
</protein>
<dbReference type="CDD" id="cd05289">
    <property type="entry name" value="MDR_like_2"/>
    <property type="match status" value="1"/>
</dbReference>